<keyword evidence="3" id="KW-1133">Transmembrane helix</keyword>
<gene>
    <name evidence="6" type="ORF">JS756_05465</name>
</gene>
<comment type="subcellular location">
    <subcellularLocation>
        <location evidence="1">Endomembrane system</location>
        <topology evidence="1">Multi-pass membrane protein</topology>
    </subcellularLocation>
</comment>
<dbReference type="Pfam" id="PF06803">
    <property type="entry name" value="DUF1232"/>
    <property type="match status" value="1"/>
</dbReference>
<protein>
    <submittedName>
        <fullName evidence="6">DUF1232 domain-containing protein</fullName>
    </submittedName>
</protein>
<reference evidence="6 7" key="1">
    <citation type="submission" date="2021-02" db="EMBL/GenBank/DDBJ databases">
        <title>Whole genome sequencing of Streptomyces actuosus VRA1.</title>
        <authorList>
            <person name="Sen G."/>
            <person name="Sen A."/>
        </authorList>
    </citation>
    <scope>NUCLEOTIDE SEQUENCE [LARGE SCALE GENOMIC DNA]</scope>
    <source>
        <strain evidence="6 7">VRA1</strain>
    </source>
</reference>
<accession>A0ABS2VKI8</accession>
<evidence type="ECO:0000313" key="7">
    <source>
        <dbReference type="Proteomes" id="UP000788262"/>
    </source>
</evidence>
<evidence type="ECO:0000259" key="5">
    <source>
        <dbReference type="Pfam" id="PF06803"/>
    </source>
</evidence>
<dbReference type="InterPro" id="IPR010652">
    <property type="entry name" value="DUF1232"/>
</dbReference>
<evidence type="ECO:0000256" key="1">
    <source>
        <dbReference type="ARBA" id="ARBA00004127"/>
    </source>
</evidence>
<evidence type="ECO:0000313" key="6">
    <source>
        <dbReference type="EMBL" id="MBN0043560.1"/>
    </source>
</evidence>
<dbReference type="EMBL" id="JAFFZS010000003">
    <property type="protein sequence ID" value="MBN0043560.1"/>
    <property type="molecule type" value="Genomic_DNA"/>
</dbReference>
<evidence type="ECO:0000256" key="4">
    <source>
        <dbReference type="ARBA" id="ARBA00023136"/>
    </source>
</evidence>
<feature type="domain" description="DUF1232" evidence="5">
    <location>
        <begin position="29"/>
        <end position="59"/>
    </location>
</feature>
<proteinExistence type="predicted"/>
<dbReference type="Proteomes" id="UP000788262">
    <property type="component" value="Unassembled WGS sequence"/>
</dbReference>
<organism evidence="6 7">
    <name type="scientific">Streptomyces actuosus</name>
    <dbReference type="NCBI Taxonomy" id="1885"/>
    <lineage>
        <taxon>Bacteria</taxon>
        <taxon>Bacillati</taxon>
        <taxon>Actinomycetota</taxon>
        <taxon>Actinomycetes</taxon>
        <taxon>Kitasatosporales</taxon>
        <taxon>Streptomycetaceae</taxon>
        <taxon>Streptomyces</taxon>
    </lineage>
</organism>
<comment type="caution">
    <text evidence="6">The sequence shown here is derived from an EMBL/GenBank/DDBJ whole genome shotgun (WGS) entry which is preliminary data.</text>
</comment>
<evidence type="ECO:0000256" key="3">
    <source>
        <dbReference type="ARBA" id="ARBA00022989"/>
    </source>
</evidence>
<sequence length="77" mass="8382">MLGVVVTLVLRLRKSFRLLGGEEVPFQNKVAFWAAIAYTICPVDLLPDPVYLDDIGVLLAALQSLNKAAERAGITAR</sequence>
<keyword evidence="2" id="KW-0812">Transmembrane</keyword>
<evidence type="ECO:0000256" key="2">
    <source>
        <dbReference type="ARBA" id="ARBA00022692"/>
    </source>
</evidence>
<name>A0ABS2VKI8_STRAS</name>
<keyword evidence="4" id="KW-0472">Membrane</keyword>
<keyword evidence="7" id="KW-1185">Reference proteome</keyword>